<evidence type="ECO:0000313" key="1">
    <source>
        <dbReference type="EMBL" id="KAJ8005552.1"/>
    </source>
</evidence>
<comment type="caution">
    <text evidence="1">The sequence shown here is derived from an EMBL/GenBank/DDBJ whole genome shotgun (WGS) entry which is preliminary data.</text>
</comment>
<organism evidence="1 2">
    <name type="scientific">Dallia pectoralis</name>
    <name type="common">Alaska blackfish</name>
    <dbReference type="NCBI Taxonomy" id="75939"/>
    <lineage>
        <taxon>Eukaryota</taxon>
        <taxon>Metazoa</taxon>
        <taxon>Chordata</taxon>
        <taxon>Craniata</taxon>
        <taxon>Vertebrata</taxon>
        <taxon>Euteleostomi</taxon>
        <taxon>Actinopterygii</taxon>
        <taxon>Neopterygii</taxon>
        <taxon>Teleostei</taxon>
        <taxon>Protacanthopterygii</taxon>
        <taxon>Esociformes</taxon>
        <taxon>Umbridae</taxon>
        <taxon>Dallia</taxon>
    </lineage>
</organism>
<protein>
    <submittedName>
        <fullName evidence="1">Uncharacterized protein</fullName>
    </submittedName>
</protein>
<keyword evidence="2" id="KW-1185">Reference proteome</keyword>
<sequence>PVPSFHRLPTPLLPPEPSALLPPGGLERPWIMSRFRHAVWSSSVLSSVCLLSVVCVCGSARP</sequence>
<reference evidence="1" key="1">
    <citation type="submission" date="2021-05" db="EMBL/GenBank/DDBJ databases">
        <authorList>
            <person name="Pan Q."/>
            <person name="Jouanno E."/>
            <person name="Zahm M."/>
            <person name="Klopp C."/>
            <person name="Cabau C."/>
            <person name="Louis A."/>
            <person name="Berthelot C."/>
            <person name="Parey E."/>
            <person name="Roest Crollius H."/>
            <person name="Montfort J."/>
            <person name="Robinson-Rechavi M."/>
            <person name="Bouchez O."/>
            <person name="Lampietro C."/>
            <person name="Lopez Roques C."/>
            <person name="Donnadieu C."/>
            <person name="Postlethwait J."/>
            <person name="Bobe J."/>
            <person name="Dillon D."/>
            <person name="Chandos A."/>
            <person name="von Hippel F."/>
            <person name="Guiguen Y."/>
        </authorList>
    </citation>
    <scope>NUCLEOTIDE SEQUENCE</scope>
    <source>
        <strain evidence="1">YG-Jan2019</strain>
    </source>
</reference>
<accession>A0ACC2GPH5</accession>
<gene>
    <name evidence="1" type="ORF">DPEC_G00119130</name>
</gene>
<dbReference type="Proteomes" id="UP001157502">
    <property type="component" value="Chromosome 10"/>
</dbReference>
<evidence type="ECO:0000313" key="2">
    <source>
        <dbReference type="Proteomes" id="UP001157502"/>
    </source>
</evidence>
<feature type="non-terminal residue" evidence="1">
    <location>
        <position position="1"/>
    </location>
</feature>
<proteinExistence type="predicted"/>
<name>A0ACC2GPH5_DALPE</name>
<dbReference type="EMBL" id="CM055737">
    <property type="protein sequence ID" value="KAJ8005552.1"/>
    <property type="molecule type" value="Genomic_DNA"/>
</dbReference>